<evidence type="ECO:0000313" key="2">
    <source>
        <dbReference type="Proteomes" id="UP001497522"/>
    </source>
</evidence>
<name>A0ABP1BMK0_9BRYO</name>
<proteinExistence type="predicted"/>
<accession>A0ABP1BMK0</accession>
<gene>
    <name evidence="1" type="ORF">CSSPJE1EN2_LOCUS19079</name>
</gene>
<dbReference type="EMBL" id="OZ023706">
    <property type="protein sequence ID" value="CAK9877037.1"/>
    <property type="molecule type" value="Genomic_DNA"/>
</dbReference>
<sequence>MVKSSPDARSAPAHVATDSKRRAMLTLCEDHQRDDVRDSEGLHPVNVLETRLATLSISLRKCILQLAQNFSAGDDRYVIHK</sequence>
<protein>
    <submittedName>
        <fullName evidence="1">Uncharacterized protein</fullName>
    </submittedName>
</protein>
<organism evidence="1 2">
    <name type="scientific">Sphagnum jensenii</name>
    <dbReference type="NCBI Taxonomy" id="128206"/>
    <lineage>
        <taxon>Eukaryota</taxon>
        <taxon>Viridiplantae</taxon>
        <taxon>Streptophyta</taxon>
        <taxon>Embryophyta</taxon>
        <taxon>Bryophyta</taxon>
        <taxon>Sphagnophytina</taxon>
        <taxon>Sphagnopsida</taxon>
        <taxon>Sphagnales</taxon>
        <taxon>Sphagnaceae</taxon>
        <taxon>Sphagnum</taxon>
    </lineage>
</organism>
<dbReference type="Proteomes" id="UP001497522">
    <property type="component" value="Chromosome 5"/>
</dbReference>
<keyword evidence="2" id="KW-1185">Reference proteome</keyword>
<evidence type="ECO:0000313" key="1">
    <source>
        <dbReference type="EMBL" id="CAK9877037.1"/>
    </source>
</evidence>
<reference evidence="1" key="1">
    <citation type="submission" date="2024-03" db="EMBL/GenBank/DDBJ databases">
        <authorList>
            <consortium name="ELIXIR-Norway"/>
            <consortium name="Elixir Norway"/>
        </authorList>
    </citation>
    <scope>NUCLEOTIDE SEQUENCE</scope>
</reference>